<evidence type="ECO:0000256" key="6">
    <source>
        <dbReference type="ARBA" id="ARBA00022630"/>
    </source>
</evidence>
<dbReference type="InterPro" id="IPR006091">
    <property type="entry name" value="Acyl-CoA_Oxase/DH_mid-dom"/>
</dbReference>
<comment type="catalytic activity">
    <reaction evidence="10">
        <text>3-methylbutanoyl-CoA + oxidized [electron-transfer flavoprotein] + H(+) = 3-methylbut-2-enoyl-CoA + reduced [electron-transfer flavoprotein]</text>
        <dbReference type="Rhea" id="RHEA:12276"/>
        <dbReference type="Rhea" id="RHEA-COMP:10685"/>
        <dbReference type="Rhea" id="RHEA-COMP:10686"/>
        <dbReference type="ChEBI" id="CHEBI:15378"/>
        <dbReference type="ChEBI" id="CHEBI:57344"/>
        <dbReference type="ChEBI" id="CHEBI:57345"/>
        <dbReference type="ChEBI" id="CHEBI:57692"/>
        <dbReference type="ChEBI" id="CHEBI:58307"/>
        <dbReference type="EC" id="1.3.8.4"/>
    </reaction>
</comment>
<keyword evidence="7 11" id="KW-0274">FAD</keyword>
<dbReference type="InterPro" id="IPR013786">
    <property type="entry name" value="AcylCoA_DH/ox_N"/>
</dbReference>
<comment type="caution">
    <text evidence="15">The sequence shown here is derived from an EMBL/GenBank/DDBJ whole genome shotgun (WGS) entry which is preliminary data.</text>
</comment>
<dbReference type="PROSITE" id="PS00073">
    <property type="entry name" value="ACYL_COA_DH_2"/>
    <property type="match status" value="1"/>
</dbReference>
<dbReference type="Proteomes" id="UP001596492">
    <property type="component" value="Unassembled WGS sequence"/>
</dbReference>
<gene>
    <name evidence="15" type="ORF">ACFQS8_03180</name>
</gene>
<dbReference type="Pfam" id="PF00441">
    <property type="entry name" value="Acyl-CoA_dh_1"/>
    <property type="match status" value="1"/>
</dbReference>
<dbReference type="EC" id="1.3.8.4" evidence="4"/>
<dbReference type="InterPro" id="IPR036250">
    <property type="entry name" value="AcylCo_DH-like_C"/>
</dbReference>
<accession>A0ABW2II47</accession>
<evidence type="ECO:0000256" key="8">
    <source>
        <dbReference type="ARBA" id="ARBA00022946"/>
    </source>
</evidence>
<dbReference type="Pfam" id="PF02771">
    <property type="entry name" value="Acyl-CoA_dh_N"/>
    <property type="match status" value="1"/>
</dbReference>
<evidence type="ECO:0000313" key="16">
    <source>
        <dbReference type="Proteomes" id="UP001596492"/>
    </source>
</evidence>
<comment type="pathway">
    <text evidence="2">Amino-acid degradation; L-leucine degradation; (S)-3-hydroxy-3-methylglutaryl-CoA from 3-isovaleryl-CoA: step 1/3.</text>
</comment>
<dbReference type="CDD" id="cd01156">
    <property type="entry name" value="IVD"/>
    <property type="match status" value="1"/>
</dbReference>
<evidence type="ECO:0000256" key="10">
    <source>
        <dbReference type="ARBA" id="ARBA00052875"/>
    </source>
</evidence>
<evidence type="ECO:0000256" key="1">
    <source>
        <dbReference type="ARBA" id="ARBA00001974"/>
    </source>
</evidence>
<evidence type="ECO:0000256" key="7">
    <source>
        <dbReference type="ARBA" id="ARBA00022827"/>
    </source>
</evidence>
<evidence type="ECO:0000256" key="3">
    <source>
        <dbReference type="ARBA" id="ARBA00009347"/>
    </source>
</evidence>
<keyword evidence="6 11" id="KW-0285">Flavoprotein</keyword>
<evidence type="ECO:0000256" key="2">
    <source>
        <dbReference type="ARBA" id="ARBA00004898"/>
    </source>
</evidence>
<evidence type="ECO:0000256" key="5">
    <source>
        <dbReference type="ARBA" id="ARBA00018258"/>
    </source>
</evidence>
<keyword evidence="8" id="KW-0809">Transit peptide</keyword>
<dbReference type="SUPFAM" id="SSF47203">
    <property type="entry name" value="Acyl-CoA dehydrogenase C-terminal domain-like"/>
    <property type="match status" value="1"/>
</dbReference>
<feature type="domain" description="Acyl-CoA dehydrogenase/oxidase N-terminal" evidence="14">
    <location>
        <begin position="10"/>
        <end position="121"/>
    </location>
</feature>
<dbReference type="PANTHER" id="PTHR43884:SF12">
    <property type="entry name" value="ISOVALERYL-COA DEHYDROGENASE, MITOCHONDRIAL-RELATED"/>
    <property type="match status" value="1"/>
</dbReference>
<dbReference type="InterPro" id="IPR009075">
    <property type="entry name" value="AcylCo_DH/oxidase_C"/>
</dbReference>
<sequence length="383" mass="41615">MMNLDFALGETADMIRETCRRFSNDRIAPIAADVDANNKFPRHLWTEMGELGLHGITVSEEDGGLGLGYLEHVVAMEEISRASASVGLSYGAHSNLCINQLRRWATPDQKKKYLPKLISGEHVGSLAMSEAGAGSDVLGMTTKAEKVDGGFLLNGTKFWITNAPEADTLVVYARTDPNNKNHGVTTFIVEKGFKGFSVSKKLDKMGMRGSDTAELVFEDCFIPEENIMGELNGGAKVLMSGLDYERAVLAAGPIGIIQACLDVCVPYVKERKQFGKPIGSFQLVQAKIADMYVALNSSRAYVYAVARACDAGQTTRFDAAGAILLASENAVKCSLEAIQTLGGAGYLKEWPVERLLRDAKLYDIGAGTNEIRRFLIARELLNQ</sequence>
<dbReference type="Gene3D" id="1.20.140.10">
    <property type="entry name" value="Butyryl-CoA Dehydrogenase, subunit A, domain 3"/>
    <property type="match status" value="1"/>
</dbReference>
<feature type="domain" description="Acyl-CoA oxidase/dehydrogenase middle" evidence="13">
    <location>
        <begin position="126"/>
        <end position="220"/>
    </location>
</feature>
<dbReference type="PIRSF" id="PIRSF016578">
    <property type="entry name" value="HsaA"/>
    <property type="match status" value="1"/>
</dbReference>
<name>A0ABW2II47_9PROT</name>
<comment type="similarity">
    <text evidence="3 11">Belongs to the acyl-CoA dehydrogenase family.</text>
</comment>
<dbReference type="InterPro" id="IPR034183">
    <property type="entry name" value="IVD"/>
</dbReference>
<evidence type="ECO:0000259" key="12">
    <source>
        <dbReference type="Pfam" id="PF00441"/>
    </source>
</evidence>
<dbReference type="InterPro" id="IPR037069">
    <property type="entry name" value="AcylCoA_DH/ox_N_sf"/>
</dbReference>
<organism evidence="15 16">
    <name type="scientific">Hirschia litorea</name>
    <dbReference type="NCBI Taxonomy" id="1199156"/>
    <lineage>
        <taxon>Bacteria</taxon>
        <taxon>Pseudomonadati</taxon>
        <taxon>Pseudomonadota</taxon>
        <taxon>Alphaproteobacteria</taxon>
        <taxon>Hyphomonadales</taxon>
        <taxon>Hyphomonadaceae</taxon>
        <taxon>Hirschia</taxon>
    </lineage>
</organism>
<dbReference type="InterPro" id="IPR006089">
    <property type="entry name" value="Acyl-CoA_DH_CS"/>
</dbReference>
<proteinExistence type="inferred from homology"/>
<dbReference type="PANTHER" id="PTHR43884">
    <property type="entry name" value="ACYL-COA DEHYDROGENASE"/>
    <property type="match status" value="1"/>
</dbReference>
<evidence type="ECO:0000256" key="9">
    <source>
        <dbReference type="ARBA" id="ARBA00023002"/>
    </source>
</evidence>
<evidence type="ECO:0000256" key="4">
    <source>
        <dbReference type="ARBA" id="ARBA00012044"/>
    </source>
</evidence>
<reference evidence="16" key="1">
    <citation type="journal article" date="2019" name="Int. J. Syst. Evol. Microbiol.">
        <title>The Global Catalogue of Microorganisms (GCM) 10K type strain sequencing project: providing services to taxonomists for standard genome sequencing and annotation.</title>
        <authorList>
            <consortium name="The Broad Institute Genomics Platform"/>
            <consortium name="The Broad Institute Genome Sequencing Center for Infectious Disease"/>
            <person name="Wu L."/>
            <person name="Ma J."/>
        </authorList>
    </citation>
    <scope>NUCLEOTIDE SEQUENCE [LARGE SCALE GENOMIC DNA]</scope>
    <source>
        <strain evidence="16">CCUG 51308</strain>
    </source>
</reference>
<keyword evidence="16" id="KW-1185">Reference proteome</keyword>
<dbReference type="InterPro" id="IPR009100">
    <property type="entry name" value="AcylCoA_DH/oxidase_NM_dom_sf"/>
</dbReference>
<dbReference type="EMBL" id="JBHTBR010000002">
    <property type="protein sequence ID" value="MFC7290608.1"/>
    <property type="molecule type" value="Genomic_DNA"/>
</dbReference>
<evidence type="ECO:0000313" key="15">
    <source>
        <dbReference type="EMBL" id="MFC7290608.1"/>
    </source>
</evidence>
<dbReference type="Gene3D" id="1.10.540.10">
    <property type="entry name" value="Acyl-CoA dehydrogenase/oxidase, N-terminal domain"/>
    <property type="match status" value="1"/>
</dbReference>
<keyword evidence="9 11" id="KW-0560">Oxidoreductase</keyword>
<evidence type="ECO:0000259" key="14">
    <source>
        <dbReference type="Pfam" id="PF02771"/>
    </source>
</evidence>
<dbReference type="SUPFAM" id="SSF56645">
    <property type="entry name" value="Acyl-CoA dehydrogenase NM domain-like"/>
    <property type="match status" value="1"/>
</dbReference>
<feature type="domain" description="Acyl-CoA dehydrogenase/oxidase C-terminal" evidence="12">
    <location>
        <begin position="232"/>
        <end position="381"/>
    </location>
</feature>
<dbReference type="Pfam" id="PF02770">
    <property type="entry name" value="Acyl-CoA_dh_M"/>
    <property type="match status" value="1"/>
</dbReference>
<dbReference type="Gene3D" id="2.40.110.10">
    <property type="entry name" value="Butyryl-CoA Dehydrogenase, subunit A, domain 2"/>
    <property type="match status" value="1"/>
</dbReference>
<dbReference type="PROSITE" id="PS00072">
    <property type="entry name" value="ACYL_COA_DH_1"/>
    <property type="match status" value="1"/>
</dbReference>
<protein>
    <recommendedName>
        <fullName evidence="5">Isovaleryl-CoA dehydrogenase, mitochondrial</fullName>
        <ecNumber evidence="4">1.3.8.4</ecNumber>
    </recommendedName>
</protein>
<evidence type="ECO:0000256" key="11">
    <source>
        <dbReference type="RuleBase" id="RU362125"/>
    </source>
</evidence>
<evidence type="ECO:0000259" key="13">
    <source>
        <dbReference type="Pfam" id="PF02770"/>
    </source>
</evidence>
<comment type="cofactor">
    <cofactor evidence="1 11">
        <name>FAD</name>
        <dbReference type="ChEBI" id="CHEBI:57692"/>
    </cofactor>
</comment>
<dbReference type="RefSeq" id="WP_382165634.1">
    <property type="nucleotide sequence ID" value="NZ_JBHTBR010000002.1"/>
</dbReference>
<dbReference type="InterPro" id="IPR046373">
    <property type="entry name" value="Acyl-CoA_Oxase/DH_mid-dom_sf"/>
</dbReference>